<keyword evidence="1" id="KW-1133">Transmembrane helix</keyword>
<dbReference type="VEuPathDB" id="FungiDB:CAWG_04677"/>
<dbReference type="HOGENOM" id="CLU_150773_0_0_1"/>
<dbReference type="OMA" id="FFASSHN"/>
<organism evidence="2 3">
    <name type="scientific">Candida albicans (strain WO-1)</name>
    <name type="common">Yeast</name>
    <dbReference type="NCBI Taxonomy" id="294748"/>
    <lineage>
        <taxon>Eukaryota</taxon>
        <taxon>Fungi</taxon>
        <taxon>Dikarya</taxon>
        <taxon>Ascomycota</taxon>
        <taxon>Saccharomycotina</taxon>
        <taxon>Pichiomycetes</taxon>
        <taxon>Debaryomycetaceae</taxon>
        <taxon>Candida/Lodderomyces clade</taxon>
        <taxon>Candida</taxon>
    </lineage>
</organism>
<dbReference type="EMBL" id="CM000311">
    <property type="protein sequence ID" value="EEQ46330.1"/>
    <property type="molecule type" value="Genomic_DNA"/>
</dbReference>
<proteinExistence type="predicted"/>
<keyword evidence="1" id="KW-0812">Transmembrane</keyword>
<reference evidence="2 3" key="1">
    <citation type="journal article" date="2009" name="Nature">
        <title>Evolution of pathogenicity and sexual reproduction in eight Candida genomes.</title>
        <authorList>
            <person name="Butler G."/>
            <person name="Rasmussen M.D."/>
            <person name="Lin M.F."/>
            <person name="Santos M.A."/>
            <person name="Sakthikumar S."/>
            <person name="Munro C.A."/>
            <person name="Rheinbay E."/>
            <person name="Grabherr M."/>
            <person name="Forche A."/>
            <person name="Reedy J.L."/>
            <person name="Agrafioti I."/>
            <person name="Arnaud M.B."/>
            <person name="Bates S."/>
            <person name="Brown A.J."/>
            <person name="Brunke S."/>
            <person name="Costanzo M.C."/>
            <person name="Fitzpatrick D.A."/>
            <person name="de Groot P.W."/>
            <person name="Harris D."/>
            <person name="Hoyer L.L."/>
            <person name="Hube B."/>
            <person name="Klis F.M."/>
            <person name="Kodira C."/>
            <person name="Lennard N."/>
            <person name="Logue M.E."/>
            <person name="Martin R."/>
            <person name="Neiman A.M."/>
            <person name="Nikolaou E."/>
            <person name="Quail M.A."/>
            <person name="Quinn J."/>
            <person name="Santos M.C."/>
            <person name="Schmitzberger F.F."/>
            <person name="Sherlock G."/>
            <person name="Shah P."/>
            <person name="Silverstein K.A."/>
            <person name="Skrzypek M.S."/>
            <person name="Soll D."/>
            <person name="Staggs R."/>
            <person name="Stansfield I."/>
            <person name="Stumpf M.P."/>
            <person name="Sudbery P.E."/>
            <person name="Srikantha T."/>
            <person name="Zeng Q."/>
            <person name="Berman J."/>
            <person name="Berriman M."/>
            <person name="Heitman J."/>
            <person name="Gow N.A."/>
            <person name="Lorenz M.C."/>
            <person name="Birren B.W."/>
            <person name="Kellis M."/>
            <person name="Cuomo C.A."/>
        </authorList>
    </citation>
    <scope>NUCLEOTIDE SEQUENCE [LARGE SCALE GENOMIC DNA]</scope>
    <source>
        <strain evidence="2 3">WO-1</strain>
    </source>
</reference>
<keyword evidence="3" id="KW-1185">Reference proteome</keyword>
<accession>C4YRH7</accession>
<evidence type="ECO:0000313" key="3">
    <source>
        <dbReference type="Proteomes" id="UP000001429"/>
    </source>
</evidence>
<sequence>MRKRKRASCKKLVLYLQIDKKILVFISISEFLIHMNFSCSIQYLLTKKMCIIPYIFLGVVAKFIPISFLFGYICFSPLLTHPASVSLVSVYYFQTNLYHNHFLASPHNSFFFASSHNPLYFYDNGTLSELDYKSLWNLNPPPPI</sequence>
<gene>
    <name evidence="2" type="ORF">CAWG_04677</name>
</gene>
<dbReference type="AlphaFoldDB" id="C4YRH7"/>
<evidence type="ECO:0000256" key="1">
    <source>
        <dbReference type="SAM" id="Phobius"/>
    </source>
</evidence>
<evidence type="ECO:0000313" key="2">
    <source>
        <dbReference type="EMBL" id="EEQ46330.1"/>
    </source>
</evidence>
<dbReference type="PaxDb" id="5476-C4YRH7"/>
<feature type="transmembrane region" description="Helical" evidence="1">
    <location>
        <begin position="51"/>
        <end position="75"/>
    </location>
</feature>
<name>C4YRH7_CANAW</name>
<protein>
    <submittedName>
        <fullName evidence="2">Uncharacterized protein</fullName>
    </submittedName>
</protein>
<dbReference type="Proteomes" id="UP000001429">
    <property type="component" value="Chromosome 5"/>
</dbReference>
<keyword evidence="1" id="KW-0472">Membrane</keyword>